<feature type="transmembrane region" description="Helical" evidence="1">
    <location>
        <begin position="123"/>
        <end position="144"/>
    </location>
</feature>
<keyword evidence="3" id="KW-1185">Reference proteome</keyword>
<proteinExistence type="predicted"/>
<comment type="caution">
    <text evidence="2">The sequence shown here is derived from an EMBL/GenBank/DDBJ whole genome shotgun (WGS) entry which is preliminary data.</text>
</comment>
<keyword evidence="1" id="KW-0472">Membrane</keyword>
<feature type="transmembrane region" description="Helical" evidence="1">
    <location>
        <begin position="96"/>
        <end position="117"/>
    </location>
</feature>
<evidence type="ECO:0000313" key="3">
    <source>
        <dbReference type="Proteomes" id="UP000241010"/>
    </source>
</evidence>
<feature type="transmembrane region" description="Helical" evidence="1">
    <location>
        <begin position="165"/>
        <end position="184"/>
    </location>
</feature>
<feature type="transmembrane region" description="Helical" evidence="1">
    <location>
        <begin position="38"/>
        <end position="60"/>
    </location>
</feature>
<sequence>MPQHPVAGRQRQPETGQVEVEWYAIVFEVIDMRSFSNLWFWIALAVLWSTASHWVLGVPYDLVLRARRRGGEAAEDVHLLIGVHTRRLLHVAEVSGIWLVAALCFALTMLAMLGFWYRLEFAQALFCLALPMALVGVLSLRAARRIAAGGLQGEGLYRALARHRLGVQALGMLSIFVTAMWGMYQNLNLGAF</sequence>
<evidence type="ECO:0000256" key="1">
    <source>
        <dbReference type="SAM" id="Phobius"/>
    </source>
</evidence>
<dbReference type="Proteomes" id="UP000241010">
    <property type="component" value="Unassembled WGS sequence"/>
</dbReference>
<dbReference type="OrthoDB" id="7847071at2"/>
<name>A0A2T4JWJ0_9RHOB</name>
<dbReference type="RefSeq" id="WP_107663336.1">
    <property type="nucleotide sequence ID" value="NZ_PZKG01000025.1"/>
</dbReference>
<keyword evidence="1" id="KW-1133">Transmembrane helix</keyword>
<dbReference type="AlphaFoldDB" id="A0A2T4JWJ0"/>
<reference evidence="2 3" key="1">
    <citation type="submission" date="2018-03" db="EMBL/GenBank/DDBJ databases">
        <title>Cereibacter changlensis.</title>
        <authorList>
            <person name="Meyer T.E."/>
            <person name="Miller S."/>
            <person name="Lodha T."/>
            <person name="Gandham S."/>
            <person name="Chintalapati S."/>
            <person name="Chintalapati V.R."/>
        </authorList>
    </citation>
    <scope>NUCLEOTIDE SEQUENCE [LARGE SCALE GENOMIC DNA]</scope>
    <source>
        <strain evidence="2 3">JA139</strain>
    </source>
</reference>
<accession>A0A2T4JWJ0</accession>
<gene>
    <name evidence="2" type="ORF">C5F48_07780</name>
</gene>
<dbReference type="EMBL" id="PZKG01000025">
    <property type="protein sequence ID" value="PTE22280.1"/>
    <property type="molecule type" value="Genomic_DNA"/>
</dbReference>
<protein>
    <submittedName>
        <fullName evidence="2">Component of SufBCD complex</fullName>
    </submittedName>
</protein>
<organism evidence="2 3">
    <name type="scientific">Cereibacter changlensis JA139</name>
    <dbReference type="NCBI Taxonomy" id="1188249"/>
    <lineage>
        <taxon>Bacteria</taxon>
        <taxon>Pseudomonadati</taxon>
        <taxon>Pseudomonadota</taxon>
        <taxon>Alphaproteobacteria</taxon>
        <taxon>Rhodobacterales</taxon>
        <taxon>Paracoccaceae</taxon>
        <taxon>Cereibacter</taxon>
    </lineage>
</organism>
<keyword evidence="1" id="KW-0812">Transmembrane</keyword>
<evidence type="ECO:0000313" key="2">
    <source>
        <dbReference type="EMBL" id="PTE22280.1"/>
    </source>
</evidence>